<keyword evidence="16" id="KW-1185">Reference proteome</keyword>
<reference evidence="15 16" key="1">
    <citation type="submission" date="2020-07" db="EMBL/GenBank/DDBJ databases">
        <title>Halomonas sp. QX-2 draft genome sequence.</title>
        <authorList>
            <person name="Qiu X."/>
        </authorList>
    </citation>
    <scope>NUCLEOTIDE SEQUENCE [LARGE SCALE GENOMIC DNA]</scope>
    <source>
        <strain evidence="15 16">QX-2</strain>
    </source>
</reference>
<feature type="transmembrane region" description="Helical" evidence="13">
    <location>
        <begin position="105"/>
        <end position="129"/>
    </location>
</feature>
<keyword evidence="12" id="KW-0170">Cobalt</keyword>
<keyword evidence="10" id="KW-0921">Nickel transport</keyword>
<dbReference type="InterPro" id="IPR051224">
    <property type="entry name" value="NiCoT_RcnA"/>
</dbReference>
<evidence type="ECO:0000256" key="14">
    <source>
        <dbReference type="SAM" id="MobiDB-lite"/>
    </source>
</evidence>
<sequence length="343" mass="36337">MFLTRPFTRQLGLMLGLLLVAAVLIIVWQGGFQGASYQLLGWQRDLHRSLTLAITELSRTPTMATWVSLLGISFAYGVFHAAGPGHGKAVLATYLATHGGAVKRALGLSFAASLLQGVTAIALVVVLVYGLGWITRQAMGSVAWVEQASFLLVAALGAWLCWRAVKQLRRAYQLERAAHSHSPGHEHNPNHEHSQSHDHRHCCGGAHHIEPQQVLDWRTAMMTVGAIGMRPCSGAVLMLGAASLLGQFEVGVASVVAMSIGTGITVSALALASIFARGWAQRRLSKQQYSQRGVQKATGWVALAGGALIVVLGISLSVAGVAQPASGPLLNEPPVRQGHPLTG</sequence>
<comment type="function">
    <text evidence="1">Efflux system for nickel and cobalt.</text>
</comment>
<gene>
    <name evidence="15" type="ORF">HZU72_18905</name>
</gene>
<keyword evidence="6" id="KW-0533">Nickel</keyword>
<keyword evidence="3" id="KW-0171">Cobalt transport</keyword>
<dbReference type="GO" id="GO:0046583">
    <property type="term" value="F:monoatomic cation efflux transmembrane transporter activity"/>
    <property type="evidence" value="ECO:0007669"/>
    <property type="project" value="TreeGrafter"/>
</dbReference>
<dbReference type="RefSeq" id="WP_180094899.1">
    <property type="nucleotide sequence ID" value="NZ_CAXAZJ010000022.1"/>
</dbReference>
<evidence type="ECO:0000256" key="13">
    <source>
        <dbReference type="RuleBase" id="RU362101"/>
    </source>
</evidence>
<keyword evidence="9" id="KW-0406">Ion transport</keyword>
<comment type="caution">
    <text evidence="15">The sequence shown here is derived from an EMBL/GenBank/DDBJ whole genome shotgun (WGS) entry which is preliminary data.</text>
</comment>
<organism evidence="15 16">
    <name type="scientific">Vreelandella sedimenti</name>
    <dbReference type="NCBI Taxonomy" id="2729618"/>
    <lineage>
        <taxon>Bacteria</taxon>
        <taxon>Pseudomonadati</taxon>
        <taxon>Pseudomonadota</taxon>
        <taxon>Gammaproteobacteria</taxon>
        <taxon>Oceanospirillales</taxon>
        <taxon>Halomonadaceae</taxon>
        <taxon>Vreelandella</taxon>
    </lineage>
</organism>
<dbReference type="GO" id="GO:0005886">
    <property type="term" value="C:plasma membrane"/>
    <property type="evidence" value="ECO:0007669"/>
    <property type="project" value="UniProtKB-SubCell"/>
</dbReference>
<feature type="transmembrane region" description="Helical" evidence="13">
    <location>
        <begin position="141"/>
        <end position="162"/>
    </location>
</feature>
<keyword evidence="7 13" id="KW-0812">Transmembrane</keyword>
<feature type="region of interest" description="Disordered" evidence="14">
    <location>
        <begin position="179"/>
        <end position="200"/>
    </location>
</feature>
<dbReference type="GO" id="GO:0010045">
    <property type="term" value="P:response to nickel cation"/>
    <property type="evidence" value="ECO:0007669"/>
    <property type="project" value="TreeGrafter"/>
</dbReference>
<proteinExistence type="inferred from homology"/>
<keyword evidence="4 13" id="KW-0813">Transport</keyword>
<evidence type="ECO:0000256" key="2">
    <source>
        <dbReference type="ARBA" id="ARBA00004651"/>
    </source>
</evidence>
<evidence type="ECO:0000256" key="5">
    <source>
        <dbReference type="ARBA" id="ARBA00022475"/>
    </source>
</evidence>
<comment type="similarity">
    <text evidence="13">Belongs to the NiCoT transporter (TC 2.A.52) family.</text>
</comment>
<dbReference type="InterPro" id="IPR011541">
    <property type="entry name" value="Ni/Co_transpt_high_affinity"/>
</dbReference>
<feature type="transmembrane region" description="Helical" evidence="13">
    <location>
        <begin position="12"/>
        <end position="32"/>
    </location>
</feature>
<dbReference type="Pfam" id="PF03824">
    <property type="entry name" value="NicO"/>
    <property type="match status" value="1"/>
</dbReference>
<accession>A0A7Z0NAI2</accession>
<dbReference type="Proteomes" id="UP000520876">
    <property type="component" value="Unassembled WGS sequence"/>
</dbReference>
<dbReference type="EMBL" id="JACCGK010000018">
    <property type="protein sequence ID" value="NYT74478.1"/>
    <property type="molecule type" value="Genomic_DNA"/>
</dbReference>
<evidence type="ECO:0000256" key="10">
    <source>
        <dbReference type="ARBA" id="ARBA00023112"/>
    </source>
</evidence>
<dbReference type="PANTHER" id="PTHR40659">
    <property type="entry name" value="NICKEL/COBALT EFFLUX SYSTEM RCNA"/>
    <property type="match status" value="1"/>
</dbReference>
<feature type="transmembrane region" description="Helical" evidence="13">
    <location>
        <begin position="227"/>
        <end position="246"/>
    </location>
</feature>
<evidence type="ECO:0000256" key="11">
    <source>
        <dbReference type="ARBA" id="ARBA00023136"/>
    </source>
</evidence>
<dbReference type="GO" id="GO:0015099">
    <property type="term" value="F:nickel cation transmembrane transporter activity"/>
    <property type="evidence" value="ECO:0007669"/>
    <property type="project" value="UniProtKB-UniRule"/>
</dbReference>
<evidence type="ECO:0000256" key="6">
    <source>
        <dbReference type="ARBA" id="ARBA00022596"/>
    </source>
</evidence>
<evidence type="ECO:0000313" key="16">
    <source>
        <dbReference type="Proteomes" id="UP000520876"/>
    </source>
</evidence>
<comment type="subcellular location">
    <subcellularLocation>
        <location evidence="2 13">Cell membrane</location>
        <topology evidence="2 13">Multi-pass membrane protein</topology>
    </subcellularLocation>
</comment>
<feature type="transmembrane region" description="Helical" evidence="13">
    <location>
        <begin position="252"/>
        <end position="276"/>
    </location>
</feature>
<dbReference type="GO" id="GO:0006824">
    <property type="term" value="P:cobalt ion transport"/>
    <property type="evidence" value="ECO:0007669"/>
    <property type="project" value="UniProtKB-KW"/>
</dbReference>
<name>A0A7Z0NAI2_9GAMM</name>
<keyword evidence="8 13" id="KW-1133">Transmembrane helix</keyword>
<feature type="transmembrane region" description="Helical" evidence="13">
    <location>
        <begin position="297"/>
        <end position="322"/>
    </location>
</feature>
<evidence type="ECO:0000256" key="7">
    <source>
        <dbReference type="ARBA" id="ARBA00022692"/>
    </source>
</evidence>
<feature type="compositionally biased region" description="Basic and acidic residues" evidence="14">
    <location>
        <begin position="179"/>
        <end position="197"/>
    </location>
</feature>
<evidence type="ECO:0000256" key="9">
    <source>
        <dbReference type="ARBA" id="ARBA00023065"/>
    </source>
</evidence>
<feature type="transmembrane region" description="Helical" evidence="13">
    <location>
        <begin position="63"/>
        <end position="84"/>
    </location>
</feature>
<evidence type="ECO:0000256" key="1">
    <source>
        <dbReference type="ARBA" id="ARBA00002510"/>
    </source>
</evidence>
<evidence type="ECO:0000256" key="3">
    <source>
        <dbReference type="ARBA" id="ARBA00022426"/>
    </source>
</evidence>
<protein>
    <recommendedName>
        <fullName evidence="13">Nickel/cobalt efflux system</fullName>
    </recommendedName>
</protein>
<evidence type="ECO:0000313" key="15">
    <source>
        <dbReference type="EMBL" id="NYT74478.1"/>
    </source>
</evidence>
<evidence type="ECO:0000256" key="4">
    <source>
        <dbReference type="ARBA" id="ARBA00022448"/>
    </source>
</evidence>
<keyword evidence="5" id="KW-1003">Cell membrane</keyword>
<evidence type="ECO:0000256" key="8">
    <source>
        <dbReference type="ARBA" id="ARBA00022989"/>
    </source>
</evidence>
<evidence type="ECO:0000256" key="12">
    <source>
        <dbReference type="ARBA" id="ARBA00023285"/>
    </source>
</evidence>
<keyword evidence="11 13" id="KW-0472">Membrane</keyword>
<dbReference type="GO" id="GO:0032025">
    <property type="term" value="P:response to cobalt ion"/>
    <property type="evidence" value="ECO:0007669"/>
    <property type="project" value="TreeGrafter"/>
</dbReference>
<dbReference type="PANTHER" id="PTHR40659:SF1">
    <property type="entry name" value="NICKEL_COBALT EFFLUX SYSTEM RCNA"/>
    <property type="match status" value="1"/>
</dbReference>
<dbReference type="AlphaFoldDB" id="A0A7Z0NAI2"/>